<dbReference type="STRING" id="137246.A0A401S9D1"/>
<evidence type="ECO:0000259" key="8">
    <source>
        <dbReference type="Pfam" id="PF20908"/>
    </source>
</evidence>
<dbReference type="Gene3D" id="3.90.70.130">
    <property type="match status" value="1"/>
</dbReference>
<dbReference type="OrthoDB" id="417506at2759"/>
<evidence type="ECO:0000256" key="5">
    <source>
        <dbReference type="ARBA" id="ARBA00022807"/>
    </source>
</evidence>
<accession>A0A401S9D1</accession>
<evidence type="ECO:0000256" key="6">
    <source>
        <dbReference type="ARBA" id="ARBA00040469"/>
    </source>
</evidence>
<sequence length="201" mass="23291">MVVQHNKTSRGHFKLTLPIDVLVFAKPEEPLGKLQDQFVESVTTQVAAMSDCIQRYTKGKTVPQPQAFHFELPEKMPLTTVIFPAGVSDEALELQRKELHAKFGLENKPFFRRQMTFNFPADEVKSTYYKDVHKYIPAPDPNEFKVSLIHGSYTFHHCLQDDENDREWGAPYRCLQVVISWYYLQGYIDTPVPLIPEMQEV</sequence>
<dbReference type="GO" id="GO:0006508">
    <property type="term" value="P:proteolysis"/>
    <property type="evidence" value="ECO:0007669"/>
    <property type="project" value="UniProtKB-KW"/>
</dbReference>
<comment type="caution">
    <text evidence="9">The sequence shown here is derived from an EMBL/GenBank/DDBJ whole genome shotgun (WGS) entry which is preliminary data.</text>
</comment>
<dbReference type="Pfam" id="PF20908">
    <property type="entry name" value="UfSP2_N"/>
    <property type="match status" value="1"/>
</dbReference>
<reference evidence="9 10" key="1">
    <citation type="journal article" date="2018" name="Nat. Ecol. Evol.">
        <title>Shark genomes provide insights into elasmobranch evolution and the origin of vertebrates.</title>
        <authorList>
            <person name="Hara Y"/>
            <person name="Yamaguchi K"/>
            <person name="Onimaru K"/>
            <person name="Kadota M"/>
            <person name="Koyanagi M"/>
            <person name="Keeley SD"/>
            <person name="Tatsumi K"/>
            <person name="Tanaka K"/>
            <person name="Motone F"/>
            <person name="Kageyama Y"/>
            <person name="Nozu R"/>
            <person name="Adachi N"/>
            <person name="Nishimura O"/>
            <person name="Nakagawa R"/>
            <person name="Tanegashima C"/>
            <person name="Kiyatake I"/>
            <person name="Matsumoto R"/>
            <person name="Murakumo K"/>
            <person name="Nishida K"/>
            <person name="Terakita A"/>
            <person name="Kuratani S"/>
            <person name="Sato K"/>
            <person name="Hyodo S Kuraku.S."/>
        </authorList>
    </citation>
    <scope>NUCLEOTIDE SEQUENCE [LARGE SCALE GENOMIC DNA]</scope>
</reference>
<evidence type="ECO:0000256" key="2">
    <source>
        <dbReference type="ARBA" id="ARBA00022670"/>
    </source>
</evidence>
<dbReference type="Proteomes" id="UP000287033">
    <property type="component" value="Unassembled WGS sequence"/>
</dbReference>
<feature type="domain" description="UFSP1/2/DUB catalytic" evidence="7">
    <location>
        <begin position="146"/>
        <end position="201"/>
    </location>
</feature>
<dbReference type="GO" id="GO:0005783">
    <property type="term" value="C:endoplasmic reticulum"/>
    <property type="evidence" value="ECO:0007669"/>
    <property type="project" value="TreeGrafter"/>
</dbReference>
<dbReference type="InterPro" id="IPR049387">
    <property type="entry name" value="UFSP2-like_2nd"/>
</dbReference>
<gene>
    <name evidence="9" type="ORF">chiPu_0005394</name>
</gene>
<protein>
    <recommendedName>
        <fullName evidence="6">Ufm1-specific protease 2</fullName>
    </recommendedName>
</protein>
<dbReference type="OMA" id="REWGAPY"/>
<evidence type="ECO:0000313" key="10">
    <source>
        <dbReference type="Proteomes" id="UP000287033"/>
    </source>
</evidence>
<keyword evidence="3" id="KW-0833">Ubl conjugation pathway</keyword>
<dbReference type="PANTHER" id="PTHR48153:SF2">
    <property type="entry name" value="UFM1-SPECIFIC PROTEASE 2"/>
    <property type="match status" value="1"/>
</dbReference>
<organism evidence="9 10">
    <name type="scientific">Chiloscyllium punctatum</name>
    <name type="common">Brownbanded bambooshark</name>
    <name type="synonym">Hemiscyllium punctatum</name>
    <dbReference type="NCBI Taxonomy" id="137246"/>
    <lineage>
        <taxon>Eukaryota</taxon>
        <taxon>Metazoa</taxon>
        <taxon>Chordata</taxon>
        <taxon>Craniata</taxon>
        <taxon>Vertebrata</taxon>
        <taxon>Chondrichthyes</taxon>
        <taxon>Elasmobranchii</taxon>
        <taxon>Galeomorphii</taxon>
        <taxon>Galeoidea</taxon>
        <taxon>Orectolobiformes</taxon>
        <taxon>Hemiscylliidae</taxon>
        <taxon>Chiloscyllium</taxon>
    </lineage>
</organism>
<dbReference type="GO" id="GO:0005634">
    <property type="term" value="C:nucleus"/>
    <property type="evidence" value="ECO:0007669"/>
    <property type="project" value="TreeGrafter"/>
</dbReference>
<evidence type="ECO:0000256" key="1">
    <source>
        <dbReference type="ARBA" id="ARBA00008552"/>
    </source>
</evidence>
<keyword evidence="4" id="KW-0378">Hydrolase</keyword>
<dbReference type="AlphaFoldDB" id="A0A401S9D1"/>
<name>A0A401S9D1_CHIPU</name>
<dbReference type="Pfam" id="PF07910">
    <property type="entry name" value="Peptidase_C78"/>
    <property type="match status" value="1"/>
</dbReference>
<comment type="similarity">
    <text evidence="1">Belongs to the peptidase C78 family.</text>
</comment>
<keyword evidence="2" id="KW-0645">Protease</keyword>
<evidence type="ECO:0000313" key="9">
    <source>
        <dbReference type="EMBL" id="GCC26974.1"/>
    </source>
</evidence>
<feature type="domain" description="UFSP2 second" evidence="8">
    <location>
        <begin position="2"/>
        <end position="122"/>
    </location>
</feature>
<evidence type="ECO:0000256" key="4">
    <source>
        <dbReference type="ARBA" id="ARBA00022801"/>
    </source>
</evidence>
<evidence type="ECO:0000256" key="3">
    <source>
        <dbReference type="ARBA" id="ARBA00022786"/>
    </source>
</evidence>
<dbReference type="InterPro" id="IPR012462">
    <property type="entry name" value="UFSP1/2_DUB_cat"/>
</dbReference>
<dbReference type="EMBL" id="BEZZ01000145">
    <property type="protein sequence ID" value="GCC26974.1"/>
    <property type="molecule type" value="Genomic_DNA"/>
</dbReference>
<dbReference type="PANTHER" id="PTHR48153">
    <property type="entry name" value="UFM1-SPECIFIC PROTEASE 2"/>
    <property type="match status" value="1"/>
</dbReference>
<proteinExistence type="inferred from homology"/>
<keyword evidence="5" id="KW-0788">Thiol protease</keyword>
<keyword evidence="10" id="KW-1185">Reference proteome</keyword>
<dbReference type="GO" id="GO:0071567">
    <property type="term" value="F:deUFMylase activity"/>
    <property type="evidence" value="ECO:0007669"/>
    <property type="project" value="TreeGrafter"/>
</dbReference>
<evidence type="ECO:0000259" key="7">
    <source>
        <dbReference type="Pfam" id="PF07910"/>
    </source>
</evidence>